<evidence type="ECO:0000313" key="3">
    <source>
        <dbReference type="EMBL" id="KLH97319.1"/>
    </source>
</evidence>
<evidence type="ECO:0000313" key="2">
    <source>
        <dbReference type="EMBL" id="GED61536.1"/>
    </source>
</evidence>
<evidence type="ECO:0000313" key="5">
    <source>
        <dbReference type="Proteomes" id="UP000319498"/>
    </source>
</evidence>
<organism evidence="3 4">
    <name type="scientific">Brevibacillus formosus</name>
    <dbReference type="NCBI Taxonomy" id="54913"/>
    <lineage>
        <taxon>Bacteria</taxon>
        <taxon>Bacillati</taxon>
        <taxon>Bacillota</taxon>
        <taxon>Bacilli</taxon>
        <taxon>Bacillales</taxon>
        <taxon>Paenibacillaceae</taxon>
        <taxon>Brevibacillus</taxon>
    </lineage>
</organism>
<proteinExistence type="predicted"/>
<dbReference type="RefSeq" id="WP_047072070.1">
    <property type="nucleotide sequence ID" value="NZ_BJOL01000056.1"/>
</dbReference>
<sequence>MFKKMVFSALSVAVFSAVLTSPIQAANTPSSVGGQKEHSLVSARWSSDEEWIRKSAAVPPGWVVIREDLGSKLIKNTAGAPYGTELRVSKYSPVPAGWVVLRDEVAGRVIKYVIGATYRTEFNVTKFSPIPTGWVVSRENYDSKTIMNVVGAPYGTVLLVSKYSPVPPGWVYEGQTAAGMYIKNLNRY</sequence>
<dbReference type="EMBL" id="LDCN01000006">
    <property type="protein sequence ID" value="KLH97319.1"/>
    <property type="molecule type" value="Genomic_DNA"/>
</dbReference>
<feature type="chain" id="PRO_5032628139" evidence="1">
    <location>
        <begin position="26"/>
        <end position="188"/>
    </location>
</feature>
<dbReference type="OrthoDB" id="2466523at2"/>
<dbReference type="Proteomes" id="UP000319498">
    <property type="component" value="Unassembled WGS sequence"/>
</dbReference>
<name>A0A837KM35_9BACL</name>
<reference evidence="3 4" key="1">
    <citation type="submission" date="2015-05" db="EMBL/GenBank/DDBJ databases">
        <title>Genome sequencing project for genomic taxonomy and phylogenomics of Bacillus-like bacteria.</title>
        <authorList>
            <person name="Liu B."/>
            <person name="Wang J."/>
            <person name="Zhu Y."/>
            <person name="Liu G."/>
            <person name="Chen Q."/>
            <person name="Chen Z."/>
            <person name="Lan J."/>
            <person name="Che J."/>
            <person name="Ge C."/>
            <person name="Shi H."/>
            <person name="Pan Z."/>
            <person name="Liu X."/>
        </authorList>
    </citation>
    <scope>NUCLEOTIDE SEQUENCE [LARGE SCALE GENOMIC DNA]</scope>
    <source>
        <strain evidence="3 4">DSM 9885</strain>
    </source>
</reference>
<comment type="caution">
    <text evidence="3">The sequence shown here is derived from an EMBL/GenBank/DDBJ whole genome shotgun (WGS) entry which is preliminary data.</text>
</comment>
<evidence type="ECO:0000313" key="4">
    <source>
        <dbReference type="Proteomes" id="UP000035218"/>
    </source>
</evidence>
<feature type="signal peptide" evidence="1">
    <location>
        <begin position="1"/>
        <end position="25"/>
    </location>
</feature>
<reference evidence="2 5" key="2">
    <citation type="submission" date="2019-06" db="EMBL/GenBank/DDBJ databases">
        <title>Whole genome shotgun sequence of Brevibacillus formosus NBRC 15716.</title>
        <authorList>
            <person name="Hosoyama A."/>
            <person name="Uohara A."/>
            <person name="Ohji S."/>
            <person name="Ichikawa N."/>
        </authorList>
    </citation>
    <scope>NUCLEOTIDE SEQUENCE [LARGE SCALE GENOMIC DNA]</scope>
    <source>
        <strain evidence="2 5">NBRC 15716</strain>
    </source>
</reference>
<dbReference type="GeneID" id="87587230"/>
<keyword evidence="1" id="KW-0732">Signal</keyword>
<gene>
    <name evidence="3" type="ORF">AA984_19425</name>
    <name evidence="2" type="ORF">BFO01nite_56680</name>
</gene>
<accession>A0A837KM35</accession>
<dbReference type="EMBL" id="BJOL01000056">
    <property type="protein sequence ID" value="GED61536.1"/>
    <property type="molecule type" value="Genomic_DNA"/>
</dbReference>
<keyword evidence="5" id="KW-1185">Reference proteome</keyword>
<evidence type="ECO:0000256" key="1">
    <source>
        <dbReference type="SAM" id="SignalP"/>
    </source>
</evidence>
<protein>
    <submittedName>
        <fullName evidence="3">Uncharacterized protein</fullName>
    </submittedName>
</protein>
<dbReference type="AlphaFoldDB" id="A0A837KM35"/>
<dbReference type="Proteomes" id="UP000035218">
    <property type="component" value="Unassembled WGS sequence"/>
</dbReference>